<evidence type="ECO:0000259" key="1">
    <source>
        <dbReference type="PROSITE" id="PS50943"/>
    </source>
</evidence>
<sequence>MYEYKDIFKMHLRVVVIQYRIGHGLTQEAMAELLHISPRAYCAMEQGDYSFSATTFAFFLRLLPPEEVSNFLDQFGNLIEQVEMGNELLPV</sequence>
<comment type="caution">
    <text evidence="2">The sequence shown here is derived from an EMBL/GenBank/DDBJ whole genome shotgun (WGS) entry which is preliminary data.</text>
</comment>
<proteinExistence type="predicted"/>
<accession>A0A926DV24</accession>
<dbReference type="Pfam" id="PF01381">
    <property type="entry name" value="HTH_3"/>
    <property type="match status" value="1"/>
</dbReference>
<dbReference type="Gene3D" id="1.10.260.40">
    <property type="entry name" value="lambda repressor-like DNA-binding domains"/>
    <property type="match status" value="1"/>
</dbReference>
<dbReference type="CDD" id="cd00093">
    <property type="entry name" value="HTH_XRE"/>
    <property type="match status" value="1"/>
</dbReference>
<name>A0A926DV24_9FIRM</name>
<evidence type="ECO:0000313" key="3">
    <source>
        <dbReference type="Proteomes" id="UP000653127"/>
    </source>
</evidence>
<dbReference type="InterPro" id="IPR001387">
    <property type="entry name" value="Cro/C1-type_HTH"/>
</dbReference>
<dbReference type="SUPFAM" id="SSF47413">
    <property type="entry name" value="lambda repressor-like DNA-binding domains"/>
    <property type="match status" value="1"/>
</dbReference>
<gene>
    <name evidence="2" type="ORF">H8711_02535</name>
</gene>
<dbReference type="EMBL" id="JACRST010000002">
    <property type="protein sequence ID" value="MBC8545815.1"/>
    <property type="molecule type" value="Genomic_DNA"/>
</dbReference>
<dbReference type="GO" id="GO:0003677">
    <property type="term" value="F:DNA binding"/>
    <property type="evidence" value="ECO:0007669"/>
    <property type="project" value="InterPro"/>
</dbReference>
<feature type="domain" description="HTH cro/C1-type" evidence="1">
    <location>
        <begin position="16"/>
        <end position="68"/>
    </location>
</feature>
<dbReference type="RefSeq" id="WP_249281970.1">
    <property type="nucleotide sequence ID" value="NZ_JACRST010000002.1"/>
</dbReference>
<dbReference type="AlphaFoldDB" id="A0A926DV24"/>
<dbReference type="InterPro" id="IPR010982">
    <property type="entry name" value="Lambda_DNA-bd_dom_sf"/>
</dbReference>
<keyword evidence="3" id="KW-1185">Reference proteome</keyword>
<evidence type="ECO:0000313" key="2">
    <source>
        <dbReference type="EMBL" id="MBC8545815.1"/>
    </source>
</evidence>
<reference evidence="2" key="1">
    <citation type="submission" date="2020-08" db="EMBL/GenBank/DDBJ databases">
        <title>Genome public.</title>
        <authorList>
            <person name="Liu C."/>
            <person name="Sun Q."/>
        </authorList>
    </citation>
    <scope>NUCLEOTIDE SEQUENCE</scope>
    <source>
        <strain evidence="2">NSJ-31</strain>
    </source>
</reference>
<dbReference type="Proteomes" id="UP000653127">
    <property type="component" value="Unassembled WGS sequence"/>
</dbReference>
<organism evidence="2 3">
    <name type="scientific">Ligaoa zhengdingensis</name>
    <dbReference type="NCBI Taxonomy" id="2763658"/>
    <lineage>
        <taxon>Bacteria</taxon>
        <taxon>Bacillati</taxon>
        <taxon>Bacillota</taxon>
        <taxon>Clostridia</taxon>
        <taxon>Eubacteriales</taxon>
        <taxon>Oscillospiraceae</taxon>
        <taxon>Ligaoa</taxon>
    </lineage>
</organism>
<dbReference type="PROSITE" id="PS50943">
    <property type="entry name" value="HTH_CROC1"/>
    <property type="match status" value="1"/>
</dbReference>
<protein>
    <submittedName>
        <fullName evidence="2">Helix-turn-helix transcriptional regulator</fullName>
    </submittedName>
</protein>